<dbReference type="AlphaFoldDB" id="A0A318EC57"/>
<reference evidence="2 3" key="1">
    <citation type="submission" date="2018-04" db="EMBL/GenBank/DDBJ databases">
        <title>Genomic Encyclopedia of Type Strains, Phase IV (KMG-IV): sequencing the most valuable type-strain genomes for metagenomic binning, comparative biology and taxonomic classification.</title>
        <authorList>
            <person name="Goeker M."/>
        </authorList>
    </citation>
    <scope>NUCLEOTIDE SEQUENCE [LARGE SCALE GENOMIC DNA]</scope>
    <source>
        <strain evidence="2 3">DSM 104150</strain>
    </source>
</reference>
<feature type="coiled-coil region" evidence="1">
    <location>
        <begin position="202"/>
        <end position="229"/>
    </location>
</feature>
<dbReference type="EMBL" id="QICN01000003">
    <property type="protein sequence ID" value="PXV69702.1"/>
    <property type="molecule type" value="Genomic_DNA"/>
</dbReference>
<dbReference type="OrthoDB" id="5917215at2"/>
<proteinExistence type="predicted"/>
<evidence type="ECO:0000313" key="2">
    <source>
        <dbReference type="EMBL" id="PXV69702.1"/>
    </source>
</evidence>
<accession>A0A318EC57</accession>
<evidence type="ECO:0000313" key="3">
    <source>
        <dbReference type="Proteomes" id="UP000248330"/>
    </source>
</evidence>
<comment type="caution">
    <text evidence="2">The sequence shown here is derived from an EMBL/GenBank/DDBJ whole genome shotgun (WGS) entry which is preliminary data.</text>
</comment>
<keyword evidence="1" id="KW-0175">Coiled coil</keyword>
<protein>
    <submittedName>
        <fullName evidence="2">Uncharacterized protein DUF2799</fullName>
    </submittedName>
</protein>
<gene>
    <name evidence="2" type="ORF">C8D93_103278</name>
</gene>
<dbReference type="InterPro" id="IPR021242">
    <property type="entry name" value="DUF2799"/>
</dbReference>
<dbReference type="Proteomes" id="UP000248330">
    <property type="component" value="Unassembled WGS sequence"/>
</dbReference>
<organism evidence="2 3">
    <name type="scientific">Sinimarinibacterium flocculans</name>
    <dbReference type="NCBI Taxonomy" id="985250"/>
    <lineage>
        <taxon>Bacteria</taxon>
        <taxon>Pseudomonadati</taxon>
        <taxon>Pseudomonadota</taxon>
        <taxon>Gammaproteobacteria</taxon>
        <taxon>Nevskiales</taxon>
        <taxon>Nevskiaceae</taxon>
        <taxon>Sinimarinibacterium</taxon>
    </lineage>
</organism>
<evidence type="ECO:0000256" key="1">
    <source>
        <dbReference type="SAM" id="Coils"/>
    </source>
</evidence>
<name>A0A318EC57_9GAMM</name>
<sequence length="246" mass="27194">MSTGTPGLSALVYCGRQPATSTHTQRAQPAMAHRFQPVAATLSLALLVTACATLDEGECRSGDWRRLGYVDGLKGYAKSRLADHDKACARYGVLPDPNAWQLGYIEGQMRYCTARSGYEQGRDGNGYADVCPPDTDAAFRPAWEDGRRVAALLDTLEQTGDRLREIAETLAEDDRRSAVYVDAAREGREPPERPVLLSRGERRALDREYDRLAVDYERVQAELAELDATLSVRHGAPPLQPVLRNF</sequence>
<dbReference type="Pfam" id="PF10973">
    <property type="entry name" value="DUF2799"/>
    <property type="match status" value="1"/>
</dbReference>
<keyword evidence="3" id="KW-1185">Reference proteome</keyword>